<keyword evidence="1" id="KW-1133">Transmembrane helix</keyword>
<sequence>MGFLRQMPFLAVWRPRAHFCAVERGLLCCGHWGWRLGCLGFGDVVFVVSSWRVSVEMWWLWWFGRIVRVPVVRSFGGRALMRWVVVLNIVFPSFGCLGVVVV</sequence>
<proteinExistence type="predicted"/>
<name>A0A5N5XEQ6_9EURO</name>
<protein>
    <recommendedName>
        <fullName evidence="4">Transmembrane protein</fullName>
    </recommendedName>
</protein>
<feature type="transmembrane region" description="Helical" evidence="1">
    <location>
        <begin position="83"/>
        <end position="101"/>
    </location>
</feature>
<evidence type="ECO:0000313" key="2">
    <source>
        <dbReference type="EMBL" id="KAB8079213.1"/>
    </source>
</evidence>
<dbReference type="EMBL" id="ML732152">
    <property type="protein sequence ID" value="KAB8079213.1"/>
    <property type="molecule type" value="Genomic_DNA"/>
</dbReference>
<reference evidence="2 3" key="1">
    <citation type="submission" date="2019-04" db="EMBL/GenBank/DDBJ databases">
        <title>Friends and foes A comparative genomics study of 23 Aspergillus species from section Flavi.</title>
        <authorList>
            <consortium name="DOE Joint Genome Institute"/>
            <person name="Kjaerbolling I."/>
            <person name="Vesth T."/>
            <person name="Frisvad J.C."/>
            <person name="Nybo J.L."/>
            <person name="Theobald S."/>
            <person name="Kildgaard S."/>
            <person name="Isbrandt T."/>
            <person name="Kuo A."/>
            <person name="Sato A."/>
            <person name="Lyhne E.K."/>
            <person name="Kogle M.E."/>
            <person name="Wiebenga A."/>
            <person name="Kun R.S."/>
            <person name="Lubbers R.J."/>
            <person name="Makela M.R."/>
            <person name="Barry K."/>
            <person name="Chovatia M."/>
            <person name="Clum A."/>
            <person name="Daum C."/>
            <person name="Haridas S."/>
            <person name="He G."/>
            <person name="LaButti K."/>
            <person name="Lipzen A."/>
            <person name="Mondo S."/>
            <person name="Riley R."/>
            <person name="Salamov A."/>
            <person name="Simmons B.A."/>
            <person name="Magnuson J.K."/>
            <person name="Henrissat B."/>
            <person name="Mortensen U.H."/>
            <person name="Larsen T.O."/>
            <person name="Devries R.P."/>
            <person name="Grigoriev I.V."/>
            <person name="Machida M."/>
            <person name="Baker S.E."/>
            <person name="Andersen M.R."/>
        </authorList>
    </citation>
    <scope>NUCLEOTIDE SEQUENCE [LARGE SCALE GENOMIC DNA]</scope>
    <source>
        <strain evidence="2 3">CBS 151.66</strain>
    </source>
</reference>
<dbReference type="AlphaFoldDB" id="A0A5N5XEQ6"/>
<evidence type="ECO:0000256" key="1">
    <source>
        <dbReference type="SAM" id="Phobius"/>
    </source>
</evidence>
<organism evidence="2 3">
    <name type="scientific">Aspergillus leporis</name>
    <dbReference type="NCBI Taxonomy" id="41062"/>
    <lineage>
        <taxon>Eukaryota</taxon>
        <taxon>Fungi</taxon>
        <taxon>Dikarya</taxon>
        <taxon>Ascomycota</taxon>
        <taxon>Pezizomycotina</taxon>
        <taxon>Eurotiomycetes</taxon>
        <taxon>Eurotiomycetidae</taxon>
        <taxon>Eurotiales</taxon>
        <taxon>Aspergillaceae</taxon>
        <taxon>Aspergillus</taxon>
        <taxon>Aspergillus subgen. Circumdati</taxon>
    </lineage>
</organism>
<keyword evidence="1" id="KW-0812">Transmembrane</keyword>
<accession>A0A5N5XEQ6</accession>
<keyword evidence="3" id="KW-1185">Reference proteome</keyword>
<evidence type="ECO:0008006" key="4">
    <source>
        <dbReference type="Google" id="ProtNLM"/>
    </source>
</evidence>
<gene>
    <name evidence="2" type="ORF">BDV29DRAFT_165110</name>
</gene>
<keyword evidence="1" id="KW-0472">Membrane</keyword>
<dbReference type="Proteomes" id="UP000326565">
    <property type="component" value="Unassembled WGS sequence"/>
</dbReference>
<evidence type="ECO:0000313" key="3">
    <source>
        <dbReference type="Proteomes" id="UP000326565"/>
    </source>
</evidence>